<dbReference type="SMART" id="SM00320">
    <property type="entry name" value="WD40"/>
    <property type="match status" value="7"/>
</dbReference>
<dbReference type="InterPro" id="IPR001680">
    <property type="entry name" value="WD40_rpt"/>
</dbReference>
<dbReference type="SUPFAM" id="SSF50978">
    <property type="entry name" value="WD40 repeat-like"/>
    <property type="match status" value="1"/>
</dbReference>
<dbReference type="PROSITE" id="PS50082">
    <property type="entry name" value="WD_REPEATS_2"/>
    <property type="match status" value="2"/>
</dbReference>
<feature type="repeat" description="WD" evidence="3">
    <location>
        <begin position="430"/>
        <end position="461"/>
    </location>
</feature>
<dbReference type="PANTHER" id="PTHR22847:SF637">
    <property type="entry name" value="WD REPEAT DOMAIN 5B"/>
    <property type="match status" value="1"/>
</dbReference>
<dbReference type="PRINTS" id="PR00320">
    <property type="entry name" value="GPROTEINBRPT"/>
</dbReference>
<reference evidence="5 6" key="1">
    <citation type="submission" date="2024-09" db="EMBL/GenBank/DDBJ databases">
        <title>Chromosome-scale assembly of Riccia sorocarpa.</title>
        <authorList>
            <person name="Paukszto L."/>
        </authorList>
    </citation>
    <scope>NUCLEOTIDE SEQUENCE [LARGE SCALE GENOMIC DNA]</scope>
    <source>
        <strain evidence="5">LP-2024</strain>
        <tissue evidence="5">Aerial parts of the thallus</tissue>
    </source>
</reference>
<dbReference type="AlphaFoldDB" id="A0ABD3HGJ9"/>
<evidence type="ECO:0000313" key="5">
    <source>
        <dbReference type="EMBL" id="KAL3689270.1"/>
    </source>
</evidence>
<dbReference type="InterPro" id="IPR036322">
    <property type="entry name" value="WD40_repeat_dom_sf"/>
</dbReference>
<organism evidence="5 6">
    <name type="scientific">Riccia sorocarpa</name>
    <dbReference type="NCBI Taxonomy" id="122646"/>
    <lineage>
        <taxon>Eukaryota</taxon>
        <taxon>Viridiplantae</taxon>
        <taxon>Streptophyta</taxon>
        <taxon>Embryophyta</taxon>
        <taxon>Marchantiophyta</taxon>
        <taxon>Marchantiopsida</taxon>
        <taxon>Marchantiidae</taxon>
        <taxon>Marchantiales</taxon>
        <taxon>Ricciaceae</taxon>
        <taxon>Riccia</taxon>
    </lineage>
</organism>
<dbReference type="GO" id="GO:1990234">
    <property type="term" value="C:transferase complex"/>
    <property type="evidence" value="ECO:0007669"/>
    <property type="project" value="UniProtKB-ARBA"/>
</dbReference>
<evidence type="ECO:0000313" key="6">
    <source>
        <dbReference type="Proteomes" id="UP001633002"/>
    </source>
</evidence>
<evidence type="ECO:0000256" key="4">
    <source>
        <dbReference type="SAM" id="MobiDB-lite"/>
    </source>
</evidence>
<feature type="compositionally biased region" description="Low complexity" evidence="4">
    <location>
        <begin position="127"/>
        <end position="160"/>
    </location>
</feature>
<feature type="region of interest" description="Disordered" evidence="4">
    <location>
        <begin position="127"/>
        <end position="174"/>
    </location>
</feature>
<dbReference type="Gene3D" id="2.130.10.10">
    <property type="entry name" value="YVTN repeat-like/Quinoprotein amine dehydrogenase"/>
    <property type="match status" value="2"/>
</dbReference>
<evidence type="ECO:0000256" key="3">
    <source>
        <dbReference type="PROSITE-ProRule" id="PRU00221"/>
    </source>
</evidence>
<sequence length="612" mass="68932">MVTGRKILCGKFQLAMRSVVVIDPLAAADMTEWVQDTSSFHLHSLIQVLHDSTKDIVVGCTLDRKLICWKYDRCVPHRVLHGHTTWVDVLMIATRRAYKERLLLKDTTDIMPERKLLSRRKSLKKAASGSLTAGSSSSKPDTADASLRASTAATDSASGTSDDRVRNYEPELFSGSSDGQINKWCTNPDPNKDIWVYTKIAPRCNLPITCMIHHVELDLLITGSGDWDINIWNMDGFRSVPSWRTATRTAHGPDTLRGHSGKIVALAALPDLVLASASADKSMRFWDLSTRLPSDIYEVLQEHPFQDMTYSPIRNEIATCGGDSEVKIWVGERRKRVKHKLTGPASEGHFEKVRWCTSHNGMWITASERGSITIWDPETQAMISSMCTHQQPVTAMLLDEENDYILLSYMYDYSIRVHPLLLVGDEVCKYTGHTDQVQSIVYLNVRHQFVSASWDNTLRVWLAPPKDRLATAEKKLNLKDMMRLRPLEAPTEAPADEFDVTAEMERYISNYEKAHPIVKPGVLAHPMNTDISALRAPIPQSSMIVIPDDPVLCVGLSEKLDALEAKFRKQLMKDKEEKTEVKKKSSKHSDLALPKAELRIHPTKTKPPVLFE</sequence>
<proteinExistence type="predicted"/>
<feature type="region of interest" description="Disordered" evidence="4">
    <location>
        <begin position="574"/>
        <end position="612"/>
    </location>
</feature>
<comment type="caution">
    <text evidence="5">The sequence shown here is derived from an EMBL/GenBank/DDBJ whole genome shotgun (WGS) entry which is preliminary data.</text>
</comment>
<dbReference type="PROSITE" id="PS00678">
    <property type="entry name" value="WD_REPEATS_1"/>
    <property type="match status" value="1"/>
</dbReference>
<feature type="compositionally biased region" description="Basic and acidic residues" evidence="4">
    <location>
        <begin position="574"/>
        <end position="600"/>
    </location>
</feature>
<dbReference type="Proteomes" id="UP001633002">
    <property type="component" value="Unassembled WGS sequence"/>
</dbReference>
<name>A0ABD3HGJ9_9MARC</name>
<keyword evidence="6" id="KW-1185">Reference proteome</keyword>
<dbReference type="EMBL" id="JBJQOH010000004">
    <property type="protein sequence ID" value="KAL3689270.1"/>
    <property type="molecule type" value="Genomic_DNA"/>
</dbReference>
<keyword evidence="2" id="KW-0677">Repeat</keyword>
<feature type="repeat" description="WD" evidence="3">
    <location>
        <begin position="256"/>
        <end position="290"/>
    </location>
</feature>
<accession>A0ABD3HGJ9</accession>
<protein>
    <submittedName>
        <fullName evidence="5">Uncharacterized protein</fullName>
    </submittedName>
</protein>
<evidence type="ECO:0000256" key="1">
    <source>
        <dbReference type="ARBA" id="ARBA00022574"/>
    </source>
</evidence>
<dbReference type="InterPro" id="IPR020472">
    <property type="entry name" value="WD40_PAC1"/>
</dbReference>
<keyword evidence="1 3" id="KW-0853">WD repeat</keyword>
<dbReference type="PROSITE" id="PS50294">
    <property type="entry name" value="WD_REPEATS_REGION"/>
    <property type="match status" value="2"/>
</dbReference>
<dbReference type="Pfam" id="PF00400">
    <property type="entry name" value="WD40"/>
    <property type="match status" value="2"/>
</dbReference>
<gene>
    <name evidence="5" type="ORF">R1sor_015579</name>
</gene>
<dbReference type="PANTHER" id="PTHR22847">
    <property type="entry name" value="WD40 REPEAT PROTEIN"/>
    <property type="match status" value="1"/>
</dbReference>
<dbReference type="InterPro" id="IPR019775">
    <property type="entry name" value="WD40_repeat_CS"/>
</dbReference>
<evidence type="ECO:0000256" key="2">
    <source>
        <dbReference type="ARBA" id="ARBA00022737"/>
    </source>
</evidence>
<dbReference type="InterPro" id="IPR015943">
    <property type="entry name" value="WD40/YVTN_repeat-like_dom_sf"/>
</dbReference>